<proteinExistence type="predicted"/>
<name>A0A1H6LCY2_RUMFL</name>
<dbReference type="Proteomes" id="UP000183190">
    <property type="component" value="Unassembled WGS sequence"/>
</dbReference>
<organism evidence="1 2">
    <name type="scientific">Ruminococcus flavefaciens</name>
    <dbReference type="NCBI Taxonomy" id="1265"/>
    <lineage>
        <taxon>Bacteria</taxon>
        <taxon>Bacillati</taxon>
        <taxon>Bacillota</taxon>
        <taxon>Clostridia</taxon>
        <taxon>Eubacteriales</taxon>
        <taxon>Oscillospiraceae</taxon>
        <taxon>Ruminococcus</taxon>
    </lineage>
</organism>
<dbReference type="AlphaFoldDB" id="A0A1H6LCY2"/>
<evidence type="ECO:0000313" key="1">
    <source>
        <dbReference type="EMBL" id="SEH86275.1"/>
    </source>
</evidence>
<dbReference type="EMBL" id="FNWV01000019">
    <property type="protein sequence ID" value="SEH86275.1"/>
    <property type="molecule type" value="Genomic_DNA"/>
</dbReference>
<protein>
    <recommendedName>
        <fullName evidence="3">AAA-like domain-containing protein</fullName>
    </recommendedName>
</protein>
<evidence type="ECO:0000313" key="2">
    <source>
        <dbReference type="Proteomes" id="UP000183190"/>
    </source>
</evidence>
<accession>A0A1H6LCY2</accession>
<sequence>MGYELPDKIQNRIKENFYNYLDACDTIRDIEVEIEAQKKQNVTEEIAGMMPAIKEDAHTDAVKQVRAEYRLADGRRIYGLSTLNSESIIINGLETSPNSFIPDRALNDPVGEDTRLYFDDQNDKWFVREKNGLPKLISRFVIVGCLIVNASGPGKCLAFVVFLKGRADPLIFWDGVIEASELCRQTQFHQRGLSYARKDLYHESFLRALRLCKAVCFLTLPKHAGWNWTPEGSRIFVDSAMMRPEFEGLFLKKDTREKKCNKMYNVFCDITLESTDRKFDDVVADYHSLLPDTLPNIIGTVISAASRLLPQYKEEGLLQDRLLVMETSDDDTAKAIIAVTQNKNHRSTEALFSSMRMPYIEEEITHYVDCVAIMRHSCTICSMHDRNKVIKYLYELLQNGYADDDLRRLLPVLLIDNAGTIPEEFQIHQLSIADRLKVDSIEQVQRVMGELDYFVVKLAEQNPDAVKQRIKAAVTTAKEIVSTLPRRSQSSSAVMLLSTAIMMNEVGVLTDAAVQRVQDWLRTEAKSRTSMGRSVCKAVGTALSNLICNDSNTIGKQYGPPFYTIDGVLVASDDSINVTKDKMNDELLADVSVGRNTALQYLQDEDVLFKDEKSKGEQKTWTVKTEDGISKTRRFYSLSRDLLSPEANRIVDEAVASDLFHKPNKHIDHFFPFIKHPRLDMYAGQVITDYKHGTPFIAVTGAQGSGKSTWLMMQVLQRAEADDLVVVMDPTNSFCREELIAHGIPIEKIDKSFSFWDMSTQGWPVDILNFEDCKDITQRVQRLSSLLISGMHLTGPNQKAIVMAKVEEWLKEYEINNNLSIFNLPKRFDENADERKLKTRLDALLSTVKESGNGVQPPGWDKFLSDRGKVFVISSGDATINVEGNPFDVLFDTLYSYKDKHKDGSMTLILDEVQTFNHHKTSTLVNILSRVRKDNISVILASQDFLNASLTMVYKYCGTHILFRPLGEECTKAVAELTKLDINVIRTLPDFNCAVMGSVYSEYFKRNIQLITAIMGESYRPPYVG</sequence>
<reference evidence="1 2" key="1">
    <citation type="submission" date="2016-10" db="EMBL/GenBank/DDBJ databases">
        <authorList>
            <person name="de Groot N.N."/>
        </authorList>
    </citation>
    <scope>NUCLEOTIDE SEQUENCE [LARGE SCALE GENOMIC DNA]</scope>
    <source>
        <strain evidence="1 2">YAD2003</strain>
    </source>
</reference>
<dbReference type="Gene3D" id="3.40.50.300">
    <property type="entry name" value="P-loop containing nucleotide triphosphate hydrolases"/>
    <property type="match status" value="1"/>
</dbReference>
<dbReference type="RefSeq" id="WP_074718994.1">
    <property type="nucleotide sequence ID" value="NZ_FNWV01000019.1"/>
</dbReference>
<dbReference type="InterPro" id="IPR027417">
    <property type="entry name" value="P-loop_NTPase"/>
</dbReference>
<dbReference type="SUPFAM" id="SSF52540">
    <property type="entry name" value="P-loop containing nucleoside triphosphate hydrolases"/>
    <property type="match status" value="1"/>
</dbReference>
<dbReference type="OrthoDB" id="1813970at2"/>
<evidence type="ECO:0008006" key="3">
    <source>
        <dbReference type="Google" id="ProtNLM"/>
    </source>
</evidence>
<gene>
    <name evidence="1" type="ORF">SAMN02910265_03089</name>
</gene>